<dbReference type="Proteomes" id="UP000887565">
    <property type="component" value="Unplaced"/>
</dbReference>
<sequence>MTKKLYSNNDDFKKIFGRKSFVVCVLIIFFVGDDDFVVIVSVFFIRRSTILRILIGKIGIFHRQIVQRFFKFVEQIFYTAIHLIIDSAKLSWCCKNDRVFH</sequence>
<feature type="transmembrane region" description="Helical" evidence="1">
    <location>
        <begin position="20"/>
        <end position="45"/>
    </location>
</feature>
<keyword evidence="1" id="KW-0472">Membrane</keyword>
<evidence type="ECO:0000256" key="1">
    <source>
        <dbReference type="SAM" id="Phobius"/>
    </source>
</evidence>
<keyword evidence="1" id="KW-1133">Transmembrane helix</keyword>
<dbReference type="WBParaSite" id="nRc.2.0.1.t34813-RA">
    <property type="protein sequence ID" value="nRc.2.0.1.t34813-RA"/>
    <property type="gene ID" value="nRc.2.0.1.g34813"/>
</dbReference>
<name>A0A915KA71_ROMCU</name>
<dbReference type="AlphaFoldDB" id="A0A915KA71"/>
<organism evidence="2 3">
    <name type="scientific">Romanomermis culicivorax</name>
    <name type="common">Nematode worm</name>
    <dbReference type="NCBI Taxonomy" id="13658"/>
    <lineage>
        <taxon>Eukaryota</taxon>
        <taxon>Metazoa</taxon>
        <taxon>Ecdysozoa</taxon>
        <taxon>Nematoda</taxon>
        <taxon>Enoplea</taxon>
        <taxon>Dorylaimia</taxon>
        <taxon>Mermithida</taxon>
        <taxon>Mermithoidea</taxon>
        <taxon>Mermithidae</taxon>
        <taxon>Romanomermis</taxon>
    </lineage>
</organism>
<evidence type="ECO:0000313" key="2">
    <source>
        <dbReference type="Proteomes" id="UP000887565"/>
    </source>
</evidence>
<protein>
    <submittedName>
        <fullName evidence="3">Uncharacterized protein</fullName>
    </submittedName>
</protein>
<reference evidence="3" key="1">
    <citation type="submission" date="2022-11" db="UniProtKB">
        <authorList>
            <consortium name="WormBaseParasite"/>
        </authorList>
    </citation>
    <scope>IDENTIFICATION</scope>
</reference>
<keyword evidence="2" id="KW-1185">Reference proteome</keyword>
<evidence type="ECO:0000313" key="3">
    <source>
        <dbReference type="WBParaSite" id="nRc.2.0.1.t34813-RA"/>
    </source>
</evidence>
<keyword evidence="1" id="KW-0812">Transmembrane</keyword>
<proteinExistence type="predicted"/>
<accession>A0A915KA71</accession>